<gene>
    <name evidence="1" type="ORF">PS833_05429</name>
</gene>
<dbReference type="EMBL" id="CABVHU010000018">
    <property type="protein sequence ID" value="VVO36636.1"/>
    <property type="molecule type" value="Genomic_DNA"/>
</dbReference>
<evidence type="ECO:0008006" key="3">
    <source>
        <dbReference type="Google" id="ProtNLM"/>
    </source>
</evidence>
<sequence>MDHNAAPVASPSIITKSDITRIKEYVTTANALPITQSEVQQFLKGEGSGIAGLEPYEIASTFAKIASNANSWNDIELSMKKVAGSLNAFHADLTSFGNDIIDAVVTMPGYKNYLGTLEGLSEEEIALLPPLQVGQEEKNRFPTIKDSIQFIASSIEQKRMSSTNIELRLRIFKKELNNEISVMISKKLKLADPHEVSAEITRLNAEIDAAQQLVEKTTKAYELNIYDQVFSFHPTLFLVPAAKEVAKKIEVDPLIRRRNELTEQVRQKYILTGTLQTLHNRLSVIDTFINDAISSVALVETLWITISEYIDSSKNKVDGIHEFLTLRTFVTSLRAVLEDWKKVDVNARALTRALD</sequence>
<evidence type="ECO:0000313" key="1">
    <source>
        <dbReference type="EMBL" id="VVO36636.1"/>
    </source>
</evidence>
<name>A0A5E7FBX9_PSEFL</name>
<protein>
    <recommendedName>
        <fullName evidence="3">Binary cytotoxin component</fullName>
    </recommendedName>
</protein>
<dbReference type="CDD" id="cd22657">
    <property type="entry name" value="ClyA_XaxA-like"/>
    <property type="match status" value="1"/>
</dbReference>
<evidence type="ECO:0000313" key="2">
    <source>
        <dbReference type="Proteomes" id="UP000409037"/>
    </source>
</evidence>
<proteinExistence type="predicted"/>
<dbReference type="OrthoDB" id="6985576at2"/>
<dbReference type="Proteomes" id="UP000409037">
    <property type="component" value="Unassembled WGS sequence"/>
</dbReference>
<dbReference type="SUPFAM" id="SSF58100">
    <property type="entry name" value="Bacterial hemolysins"/>
    <property type="match status" value="1"/>
</dbReference>
<dbReference type="Gene3D" id="1.20.1170.10">
    <property type="match status" value="1"/>
</dbReference>
<organism evidence="1 2">
    <name type="scientific">Pseudomonas fluorescens</name>
    <dbReference type="NCBI Taxonomy" id="294"/>
    <lineage>
        <taxon>Bacteria</taxon>
        <taxon>Pseudomonadati</taxon>
        <taxon>Pseudomonadota</taxon>
        <taxon>Gammaproteobacteria</taxon>
        <taxon>Pseudomonadales</taxon>
        <taxon>Pseudomonadaceae</taxon>
        <taxon>Pseudomonas</taxon>
    </lineage>
</organism>
<dbReference type="AlphaFoldDB" id="A0A5E7FBX9"/>
<dbReference type="NCBIfam" id="NF033928">
    <property type="entry name" value="alph_xenorhab_A"/>
    <property type="match status" value="1"/>
</dbReference>
<reference evidence="1 2" key="1">
    <citation type="submission" date="2019-09" db="EMBL/GenBank/DDBJ databases">
        <authorList>
            <person name="Chandra G."/>
            <person name="Truman W A."/>
        </authorList>
    </citation>
    <scope>NUCLEOTIDE SEQUENCE [LARGE SCALE GENOMIC DNA]</scope>
    <source>
        <strain evidence="1">PS833</strain>
    </source>
</reference>
<accession>A0A5E7FBX9</accession>
<dbReference type="RefSeq" id="WP_150800572.1">
    <property type="nucleotide sequence ID" value="NZ_CABVHU010000018.1"/>
</dbReference>